<organism evidence="14 15">
    <name type="scientific">Pseudoramibacter alactolyticus ATCC 23263</name>
    <dbReference type="NCBI Taxonomy" id="887929"/>
    <lineage>
        <taxon>Bacteria</taxon>
        <taxon>Bacillati</taxon>
        <taxon>Bacillota</taxon>
        <taxon>Clostridia</taxon>
        <taxon>Eubacteriales</taxon>
        <taxon>Eubacteriaceae</taxon>
        <taxon>Pseudoramibacter</taxon>
    </lineage>
</organism>
<dbReference type="PANTHER" id="PTHR32315">
    <property type="entry name" value="ADENINE PHOSPHORIBOSYLTRANSFERASE"/>
    <property type="match status" value="1"/>
</dbReference>
<keyword evidence="15" id="KW-1185">Reference proteome</keyword>
<dbReference type="GO" id="GO:0003999">
    <property type="term" value="F:adenine phosphoribosyltransferase activity"/>
    <property type="evidence" value="ECO:0007669"/>
    <property type="project" value="UniProtKB-UniRule"/>
</dbReference>
<dbReference type="eggNOG" id="COG0503">
    <property type="taxonomic scope" value="Bacteria"/>
</dbReference>
<evidence type="ECO:0000256" key="8">
    <source>
        <dbReference type="ARBA" id="ARBA00022490"/>
    </source>
</evidence>
<name>E6MEH9_9FIRM</name>
<dbReference type="PANTHER" id="PTHR32315:SF3">
    <property type="entry name" value="ADENINE PHOSPHORIBOSYLTRANSFERASE"/>
    <property type="match status" value="1"/>
</dbReference>
<evidence type="ECO:0000256" key="11">
    <source>
        <dbReference type="ARBA" id="ARBA00022726"/>
    </source>
</evidence>
<dbReference type="GO" id="GO:0016208">
    <property type="term" value="F:AMP binding"/>
    <property type="evidence" value="ECO:0007669"/>
    <property type="project" value="TreeGrafter"/>
</dbReference>
<dbReference type="NCBIfam" id="NF002633">
    <property type="entry name" value="PRK02304.1-2"/>
    <property type="match status" value="1"/>
</dbReference>
<dbReference type="SUPFAM" id="SSF53271">
    <property type="entry name" value="PRTase-like"/>
    <property type="match status" value="1"/>
</dbReference>
<comment type="subunit">
    <text evidence="6 12">Homodimer.</text>
</comment>
<evidence type="ECO:0000256" key="4">
    <source>
        <dbReference type="ARBA" id="ARBA00004659"/>
    </source>
</evidence>
<comment type="caution">
    <text evidence="14">The sequence shown here is derived from an EMBL/GenBank/DDBJ whole genome shotgun (WGS) entry which is preliminary data.</text>
</comment>
<dbReference type="UniPathway" id="UPA00588">
    <property type="reaction ID" value="UER00646"/>
</dbReference>
<dbReference type="GO" id="GO:0005737">
    <property type="term" value="C:cytoplasm"/>
    <property type="evidence" value="ECO:0007669"/>
    <property type="project" value="UniProtKB-SubCell"/>
</dbReference>
<keyword evidence="9 12" id="KW-0328">Glycosyltransferase</keyword>
<protein>
    <recommendedName>
        <fullName evidence="7 12">Adenine phosphoribosyltransferase</fullName>
        <shortName evidence="12">APRT</shortName>
        <ecNumber evidence="7 12">2.4.2.7</ecNumber>
    </recommendedName>
</protein>
<dbReference type="Gene3D" id="3.40.50.2020">
    <property type="match status" value="1"/>
</dbReference>
<keyword evidence="8 12" id="KW-0963">Cytoplasm</keyword>
<proteinExistence type="inferred from homology"/>
<dbReference type="EMBL" id="AEQN01000007">
    <property type="protein sequence ID" value="EFV02504.1"/>
    <property type="molecule type" value="Genomic_DNA"/>
</dbReference>
<dbReference type="InterPro" id="IPR029057">
    <property type="entry name" value="PRTase-like"/>
</dbReference>
<dbReference type="OrthoDB" id="9803963at2"/>
<keyword evidence="10 12" id="KW-0808">Transferase</keyword>
<keyword evidence="11 12" id="KW-0660">Purine salvage</keyword>
<dbReference type="RefSeq" id="WP_006597831.1">
    <property type="nucleotide sequence ID" value="NZ_GL622359.1"/>
</dbReference>
<dbReference type="EC" id="2.4.2.7" evidence="7 12"/>
<dbReference type="GO" id="GO:0006166">
    <property type="term" value="P:purine ribonucleoside salvage"/>
    <property type="evidence" value="ECO:0007669"/>
    <property type="project" value="UniProtKB-UniRule"/>
</dbReference>
<evidence type="ECO:0000259" key="13">
    <source>
        <dbReference type="Pfam" id="PF00156"/>
    </source>
</evidence>
<dbReference type="GO" id="GO:0002055">
    <property type="term" value="F:adenine binding"/>
    <property type="evidence" value="ECO:0007669"/>
    <property type="project" value="TreeGrafter"/>
</dbReference>
<evidence type="ECO:0000256" key="2">
    <source>
        <dbReference type="ARBA" id="ARBA00003968"/>
    </source>
</evidence>
<comment type="similarity">
    <text evidence="5 12">Belongs to the purine/pyrimidine phosphoribosyltransferase family.</text>
</comment>
<evidence type="ECO:0000256" key="1">
    <source>
        <dbReference type="ARBA" id="ARBA00000868"/>
    </source>
</evidence>
<evidence type="ECO:0000256" key="9">
    <source>
        <dbReference type="ARBA" id="ARBA00022676"/>
    </source>
</evidence>
<reference evidence="14 15" key="1">
    <citation type="submission" date="2010-12" db="EMBL/GenBank/DDBJ databases">
        <authorList>
            <person name="Muzny D."/>
            <person name="Qin X."/>
            <person name="Deng J."/>
            <person name="Jiang H."/>
            <person name="Liu Y."/>
            <person name="Qu J."/>
            <person name="Song X.-Z."/>
            <person name="Zhang L."/>
            <person name="Thornton R."/>
            <person name="Coyle M."/>
            <person name="Francisco L."/>
            <person name="Jackson L."/>
            <person name="Javaid M."/>
            <person name="Korchina V."/>
            <person name="Kovar C."/>
            <person name="Mata R."/>
            <person name="Mathew T."/>
            <person name="Ngo R."/>
            <person name="Nguyen L."/>
            <person name="Nguyen N."/>
            <person name="Okwuonu G."/>
            <person name="Ongeri F."/>
            <person name="Pham C."/>
            <person name="Simmons D."/>
            <person name="Wilczek-Boney K."/>
            <person name="Hale W."/>
            <person name="Jakkamsetti A."/>
            <person name="Pham P."/>
            <person name="Ruth R."/>
            <person name="San Lucas F."/>
            <person name="Warren J."/>
            <person name="Zhang J."/>
            <person name="Zhao Z."/>
            <person name="Zhou C."/>
            <person name="Zhu D."/>
            <person name="Lee S."/>
            <person name="Bess C."/>
            <person name="Blankenburg K."/>
            <person name="Forbes L."/>
            <person name="Fu Q."/>
            <person name="Gubbala S."/>
            <person name="Hirani K."/>
            <person name="Jayaseelan J.C."/>
            <person name="Lara F."/>
            <person name="Munidasa M."/>
            <person name="Palculict T."/>
            <person name="Patil S."/>
            <person name="Pu L.-L."/>
            <person name="Saada N."/>
            <person name="Tang L."/>
            <person name="Weissenberger G."/>
            <person name="Zhu Y."/>
            <person name="Hemphill L."/>
            <person name="Shang Y."/>
            <person name="Youmans B."/>
            <person name="Ayvaz T."/>
            <person name="Ross M."/>
            <person name="Santibanez J."/>
            <person name="Aqrawi P."/>
            <person name="Gross S."/>
            <person name="Joshi V."/>
            <person name="Fowler G."/>
            <person name="Nazareth L."/>
            <person name="Reid J."/>
            <person name="Worley K."/>
            <person name="Petrosino J."/>
            <person name="Highlander S."/>
            <person name="Gibbs R."/>
        </authorList>
    </citation>
    <scope>NUCLEOTIDE SEQUENCE [LARGE SCALE GENOMIC DNA]</scope>
    <source>
        <strain evidence="14 15">ATCC 23263</strain>
    </source>
</reference>
<dbReference type="NCBIfam" id="NF002634">
    <property type="entry name" value="PRK02304.1-3"/>
    <property type="match status" value="1"/>
</dbReference>
<evidence type="ECO:0000256" key="5">
    <source>
        <dbReference type="ARBA" id="ARBA00008391"/>
    </source>
</evidence>
<evidence type="ECO:0000256" key="3">
    <source>
        <dbReference type="ARBA" id="ARBA00004496"/>
    </source>
</evidence>
<comment type="pathway">
    <text evidence="4 12">Purine metabolism; AMP biosynthesis via salvage pathway; AMP from adenine: step 1/1.</text>
</comment>
<evidence type="ECO:0000256" key="7">
    <source>
        <dbReference type="ARBA" id="ARBA00011893"/>
    </source>
</evidence>
<evidence type="ECO:0000256" key="10">
    <source>
        <dbReference type="ARBA" id="ARBA00022679"/>
    </source>
</evidence>
<dbReference type="AlphaFoldDB" id="E6MEH9"/>
<comment type="catalytic activity">
    <reaction evidence="1 12">
        <text>AMP + diphosphate = 5-phospho-alpha-D-ribose 1-diphosphate + adenine</text>
        <dbReference type="Rhea" id="RHEA:16609"/>
        <dbReference type="ChEBI" id="CHEBI:16708"/>
        <dbReference type="ChEBI" id="CHEBI:33019"/>
        <dbReference type="ChEBI" id="CHEBI:58017"/>
        <dbReference type="ChEBI" id="CHEBI:456215"/>
        <dbReference type="EC" id="2.4.2.7"/>
    </reaction>
</comment>
<dbReference type="InterPro" id="IPR005764">
    <property type="entry name" value="Ade_phspho_trans"/>
</dbReference>
<dbReference type="InterPro" id="IPR000836">
    <property type="entry name" value="PRTase_dom"/>
</dbReference>
<gene>
    <name evidence="12 14" type="primary">apt</name>
    <name evidence="14" type="ORF">HMP0721_0412</name>
</gene>
<comment type="subcellular location">
    <subcellularLocation>
        <location evidence="3 12">Cytoplasm</location>
    </subcellularLocation>
</comment>
<accession>E6MEH9</accession>
<dbReference type="NCBIfam" id="TIGR01090">
    <property type="entry name" value="apt"/>
    <property type="match status" value="1"/>
</dbReference>
<sequence length="172" mass="18897">MDLKSKIAVYQDFPKAGISFKDINSLIADGDAFRYVTDKFYDIAKALDVNIVCIPEARGYIFGSALAYKLDVGLVPIRKPGKLPGEVMAKSYTLEYGSNTVEIQKDAIRTGDRVLIIDDLLATGGTMKAAIDLVELLGGEVCGALFLIELTDLKGRETLKDYYVESLVKYNI</sequence>
<dbReference type="NCBIfam" id="NF002636">
    <property type="entry name" value="PRK02304.1-5"/>
    <property type="match status" value="1"/>
</dbReference>
<dbReference type="STRING" id="887929.HMP0721_0412"/>
<dbReference type="GO" id="GO:0006168">
    <property type="term" value="P:adenine salvage"/>
    <property type="evidence" value="ECO:0007669"/>
    <property type="project" value="InterPro"/>
</dbReference>
<dbReference type="HOGENOM" id="CLU_063339_3_0_9"/>
<evidence type="ECO:0000256" key="12">
    <source>
        <dbReference type="HAMAP-Rule" id="MF_00004"/>
    </source>
</evidence>
<comment type="function">
    <text evidence="2 12">Catalyzes a salvage reaction resulting in the formation of AMP, that is energically less costly than de novo synthesis.</text>
</comment>
<dbReference type="Proteomes" id="UP000004754">
    <property type="component" value="Unassembled WGS sequence"/>
</dbReference>
<evidence type="ECO:0000256" key="6">
    <source>
        <dbReference type="ARBA" id="ARBA00011738"/>
    </source>
</evidence>
<dbReference type="HAMAP" id="MF_00004">
    <property type="entry name" value="Aden_phosphoribosyltr"/>
    <property type="match status" value="1"/>
</dbReference>
<feature type="domain" description="Phosphoribosyltransferase" evidence="13">
    <location>
        <begin position="49"/>
        <end position="156"/>
    </location>
</feature>
<dbReference type="InterPro" id="IPR050054">
    <property type="entry name" value="UPRTase/APRTase"/>
</dbReference>
<dbReference type="FunFam" id="3.40.50.2020:FF:000004">
    <property type="entry name" value="Adenine phosphoribosyltransferase"/>
    <property type="match status" value="1"/>
</dbReference>
<dbReference type="CDD" id="cd06223">
    <property type="entry name" value="PRTases_typeI"/>
    <property type="match status" value="1"/>
</dbReference>
<evidence type="ECO:0000313" key="14">
    <source>
        <dbReference type="EMBL" id="EFV02504.1"/>
    </source>
</evidence>
<dbReference type="Pfam" id="PF00156">
    <property type="entry name" value="Pribosyltran"/>
    <property type="match status" value="1"/>
</dbReference>
<dbReference type="GO" id="GO:0044209">
    <property type="term" value="P:AMP salvage"/>
    <property type="evidence" value="ECO:0007669"/>
    <property type="project" value="UniProtKB-UniRule"/>
</dbReference>
<evidence type="ECO:0000313" key="15">
    <source>
        <dbReference type="Proteomes" id="UP000004754"/>
    </source>
</evidence>